<reference evidence="19 20" key="1">
    <citation type="journal article" date="2018" name="Syst. Appl. Microbiol.">
        <title>Abditibacterium utsteinense sp. nov., the first cultivated member of candidate phylum FBP, isolated from ice-free Antarctic soil samples.</title>
        <authorList>
            <person name="Tahon G."/>
            <person name="Tytgat B."/>
            <person name="Lebbe L."/>
            <person name="Carlier A."/>
            <person name="Willems A."/>
        </authorList>
    </citation>
    <scope>NUCLEOTIDE SEQUENCE [LARGE SCALE GENOMIC DNA]</scope>
    <source>
        <strain evidence="19 20">LMG 29911</strain>
    </source>
</reference>
<dbReference type="NCBIfam" id="TIGR00088">
    <property type="entry name" value="trmD"/>
    <property type="match status" value="1"/>
</dbReference>
<comment type="subunit">
    <text evidence="4 15 17">Homodimer.</text>
</comment>
<comment type="subcellular location">
    <subcellularLocation>
        <location evidence="2 15 17">Cytoplasm</location>
    </subcellularLocation>
</comment>
<gene>
    <name evidence="15" type="primary">trmD</name>
    <name evidence="19" type="ORF">B1R32_10386</name>
</gene>
<evidence type="ECO:0000256" key="14">
    <source>
        <dbReference type="ARBA" id="ARBA00047783"/>
    </source>
</evidence>
<organism evidence="19 20">
    <name type="scientific">Abditibacterium utsteinense</name>
    <dbReference type="NCBI Taxonomy" id="1960156"/>
    <lineage>
        <taxon>Bacteria</taxon>
        <taxon>Pseudomonadati</taxon>
        <taxon>Abditibacteriota</taxon>
        <taxon>Abditibacteriia</taxon>
        <taxon>Abditibacteriales</taxon>
        <taxon>Abditibacteriaceae</taxon>
        <taxon>Abditibacterium</taxon>
    </lineage>
</organism>
<evidence type="ECO:0000313" key="19">
    <source>
        <dbReference type="EMBL" id="PQV64819.1"/>
    </source>
</evidence>
<dbReference type="OrthoDB" id="9807416at2"/>
<sequence length="264" mass="29207">MRFDIFTLFPEYFDGPFSSSVLKRAIDAGAISIGLHNMRDWCEDKHRRADDAPFGGGAGMVLKADPVARALESVLNFDVGSKPPCPIIYLSPQGRTLNQKIVLELAAHERIALLCGHYEGIDERAIQSCVTDEISLGDFVLTGGESAAAIVVESVSRFVPGVLGNEASASGDSFSNGMLEAPCYTRPATWREMDVPEVLLSGHHGEIEKWRFREGLRRTMLRRPELVEIAMRELPFSRAQLKIYAELQREIKEIHDESGHPSPG</sequence>
<dbReference type="InterPro" id="IPR016009">
    <property type="entry name" value="tRNA_MeTrfase_TRMD/TRM10"/>
</dbReference>
<dbReference type="EC" id="2.1.1.228" evidence="5 15"/>
<keyword evidence="20" id="KW-1185">Reference proteome</keyword>
<dbReference type="Proteomes" id="UP000237684">
    <property type="component" value="Unassembled WGS sequence"/>
</dbReference>
<feature type="binding site" evidence="15 16">
    <location>
        <position position="116"/>
    </location>
    <ligand>
        <name>S-adenosyl-L-methionine</name>
        <dbReference type="ChEBI" id="CHEBI:59789"/>
    </ligand>
</feature>
<dbReference type="InterPro" id="IPR029028">
    <property type="entry name" value="Alpha/beta_knot_MTases"/>
</dbReference>
<keyword evidence="11 15" id="KW-0819">tRNA processing</keyword>
<dbReference type="Gene3D" id="1.10.1270.20">
    <property type="entry name" value="tRNA(m1g37)methyltransferase, domain 2"/>
    <property type="match status" value="1"/>
</dbReference>
<accession>A0A2S8SVK6</accession>
<feature type="binding site" evidence="15 16">
    <location>
        <begin position="136"/>
        <end position="141"/>
    </location>
    <ligand>
        <name>S-adenosyl-L-methionine</name>
        <dbReference type="ChEBI" id="CHEBI:59789"/>
    </ligand>
</feature>
<protein>
    <recommendedName>
        <fullName evidence="6 15">tRNA (guanine-N(1)-)-methyltransferase</fullName>
        <ecNumber evidence="5 15">2.1.1.228</ecNumber>
    </recommendedName>
    <alternativeName>
        <fullName evidence="12 15">M1G-methyltransferase</fullName>
    </alternativeName>
    <alternativeName>
        <fullName evidence="13 15">tRNA [GM37] methyltransferase</fullName>
    </alternativeName>
</protein>
<dbReference type="HAMAP" id="MF_00605">
    <property type="entry name" value="TrmD"/>
    <property type="match status" value="1"/>
</dbReference>
<comment type="function">
    <text evidence="1 15 17">Specifically methylates guanosine-37 in various tRNAs.</text>
</comment>
<feature type="domain" description="tRNA methyltransferase TRMD/TRM10-type" evidence="18">
    <location>
        <begin position="1"/>
        <end position="228"/>
    </location>
</feature>
<dbReference type="AlphaFoldDB" id="A0A2S8SVK6"/>
<evidence type="ECO:0000313" key="20">
    <source>
        <dbReference type="Proteomes" id="UP000237684"/>
    </source>
</evidence>
<dbReference type="PANTHER" id="PTHR46417">
    <property type="entry name" value="TRNA (GUANINE-N(1)-)-METHYLTRANSFERASE"/>
    <property type="match status" value="1"/>
</dbReference>
<keyword evidence="7 15" id="KW-0963">Cytoplasm</keyword>
<evidence type="ECO:0000256" key="8">
    <source>
        <dbReference type="ARBA" id="ARBA00022603"/>
    </source>
</evidence>
<keyword evidence="8 15" id="KW-0489">Methyltransferase</keyword>
<evidence type="ECO:0000259" key="18">
    <source>
        <dbReference type="Pfam" id="PF01746"/>
    </source>
</evidence>
<evidence type="ECO:0000256" key="2">
    <source>
        <dbReference type="ARBA" id="ARBA00004496"/>
    </source>
</evidence>
<keyword evidence="9 15" id="KW-0808">Transferase</keyword>
<evidence type="ECO:0000256" key="17">
    <source>
        <dbReference type="RuleBase" id="RU003464"/>
    </source>
</evidence>
<comment type="similarity">
    <text evidence="3 15 17">Belongs to the RNA methyltransferase TrmD family.</text>
</comment>
<evidence type="ECO:0000256" key="10">
    <source>
        <dbReference type="ARBA" id="ARBA00022691"/>
    </source>
</evidence>
<dbReference type="GO" id="GO:0005829">
    <property type="term" value="C:cytosol"/>
    <property type="evidence" value="ECO:0007669"/>
    <property type="project" value="TreeGrafter"/>
</dbReference>
<dbReference type="FunFam" id="3.40.1280.10:FF:000001">
    <property type="entry name" value="tRNA (guanine-N(1)-)-methyltransferase"/>
    <property type="match status" value="1"/>
</dbReference>
<comment type="caution">
    <text evidence="19">The sequence shown here is derived from an EMBL/GenBank/DDBJ whole genome shotgun (WGS) entry which is preliminary data.</text>
</comment>
<dbReference type="InterPro" id="IPR029026">
    <property type="entry name" value="tRNA_m1G_MTases_N"/>
</dbReference>
<dbReference type="RefSeq" id="WP_105482704.1">
    <property type="nucleotide sequence ID" value="NZ_NIGF01000003.1"/>
</dbReference>
<proteinExistence type="inferred from homology"/>
<dbReference type="EMBL" id="NIGF01000003">
    <property type="protein sequence ID" value="PQV64819.1"/>
    <property type="molecule type" value="Genomic_DNA"/>
</dbReference>
<dbReference type="PANTHER" id="PTHR46417:SF1">
    <property type="entry name" value="TRNA (GUANINE-N(1)-)-METHYLTRANSFERASE"/>
    <property type="match status" value="1"/>
</dbReference>
<dbReference type="Gene3D" id="3.40.1280.10">
    <property type="match status" value="1"/>
</dbReference>
<evidence type="ECO:0000256" key="15">
    <source>
        <dbReference type="HAMAP-Rule" id="MF_00605"/>
    </source>
</evidence>
<evidence type="ECO:0000256" key="9">
    <source>
        <dbReference type="ARBA" id="ARBA00022679"/>
    </source>
</evidence>
<dbReference type="InParanoid" id="A0A2S8SVK6"/>
<dbReference type="NCBIfam" id="NF000648">
    <property type="entry name" value="PRK00026.1"/>
    <property type="match status" value="1"/>
</dbReference>
<evidence type="ECO:0000256" key="12">
    <source>
        <dbReference type="ARBA" id="ARBA00029736"/>
    </source>
</evidence>
<evidence type="ECO:0000256" key="11">
    <source>
        <dbReference type="ARBA" id="ARBA00022694"/>
    </source>
</evidence>
<dbReference type="GO" id="GO:0002939">
    <property type="term" value="P:tRNA N1-guanine methylation"/>
    <property type="evidence" value="ECO:0007669"/>
    <property type="project" value="TreeGrafter"/>
</dbReference>
<dbReference type="GO" id="GO:0052906">
    <property type="term" value="F:tRNA (guanine(37)-N1)-methyltransferase activity"/>
    <property type="evidence" value="ECO:0007669"/>
    <property type="project" value="UniProtKB-UniRule"/>
</dbReference>
<dbReference type="PIRSF" id="PIRSF000386">
    <property type="entry name" value="tRNA_mtase"/>
    <property type="match status" value="1"/>
</dbReference>
<keyword evidence="10 15" id="KW-0949">S-adenosyl-L-methionine</keyword>
<dbReference type="CDD" id="cd18080">
    <property type="entry name" value="TrmD-like"/>
    <property type="match status" value="1"/>
</dbReference>
<comment type="catalytic activity">
    <reaction evidence="14 15 17">
        <text>guanosine(37) in tRNA + S-adenosyl-L-methionine = N(1)-methylguanosine(37) in tRNA + S-adenosyl-L-homocysteine + H(+)</text>
        <dbReference type="Rhea" id="RHEA:36899"/>
        <dbReference type="Rhea" id="RHEA-COMP:10145"/>
        <dbReference type="Rhea" id="RHEA-COMP:10147"/>
        <dbReference type="ChEBI" id="CHEBI:15378"/>
        <dbReference type="ChEBI" id="CHEBI:57856"/>
        <dbReference type="ChEBI" id="CHEBI:59789"/>
        <dbReference type="ChEBI" id="CHEBI:73542"/>
        <dbReference type="ChEBI" id="CHEBI:74269"/>
        <dbReference type="EC" id="2.1.1.228"/>
    </reaction>
</comment>
<evidence type="ECO:0000256" key="3">
    <source>
        <dbReference type="ARBA" id="ARBA00007630"/>
    </source>
</evidence>
<dbReference type="SUPFAM" id="SSF75217">
    <property type="entry name" value="alpha/beta knot"/>
    <property type="match status" value="1"/>
</dbReference>
<evidence type="ECO:0000256" key="6">
    <source>
        <dbReference type="ARBA" id="ARBA00014679"/>
    </source>
</evidence>
<dbReference type="InterPro" id="IPR002649">
    <property type="entry name" value="tRNA_m1G_MeTrfase_TrmD"/>
</dbReference>
<evidence type="ECO:0000256" key="1">
    <source>
        <dbReference type="ARBA" id="ARBA00002634"/>
    </source>
</evidence>
<evidence type="ECO:0000256" key="7">
    <source>
        <dbReference type="ARBA" id="ARBA00022490"/>
    </source>
</evidence>
<evidence type="ECO:0000256" key="4">
    <source>
        <dbReference type="ARBA" id="ARBA00011738"/>
    </source>
</evidence>
<dbReference type="Pfam" id="PF01746">
    <property type="entry name" value="tRNA_m1G_MT"/>
    <property type="match status" value="1"/>
</dbReference>
<dbReference type="FunCoup" id="A0A2S8SVK6">
    <property type="interactions" value="385"/>
</dbReference>
<name>A0A2S8SVK6_9BACT</name>
<evidence type="ECO:0000256" key="16">
    <source>
        <dbReference type="PIRSR" id="PIRSR000386-1"/>
    </source>
</evidence>
<evidence type="ECO:0000256" key="13">
    <source>
        <dbReference type="ARBA" id="ARBA00033392"/>
    </source>
</evidence>
<dbReference type="InterPro" id="IPR023148">
    <property type="entry name" value="tRNA_m1G_MeTrfase_C_sf"/>
</dbReference>
<evidence type="ECO:0000256" key="5">
    <source>
        <dbReference type="ARBA" id="ARBA00012807"/>
    </source>
</evidence>